<dbReference type="Proteomes" id="UP001630127">
    <property type="component" value="Unassembled WGS sequence"/>
</dbReference>
<evidence type="ECO:0000313" key="3">
    <source>
        <dbReference type="EMBL" id="KAL3516705.1"/>
    </source>
</evidence>
<dbReference type="Gene3D" id="3.30.420.10">
    <property type="entry name" value="Ribonuclease H-like superfamily/Ribonuclease H"/>
    <property type="match status" value="1"/>
</dbReference>
<dbReference type="EMBL" id="JBJUIK010000010">
    <property type="protein sequence ID" value="KAL3516705.1"/>
    <property type="molecule type" value="Genomic_DNA"/>
</dbReference>
<dbReference type="InterPro" id="IPR039537">
    <property type="entry name" value="Retrotran_Ty1/copia-like"/>
</dbReference>
<dbReference type="SUPFAM" id="SSF53098">
    <property type="entry name" value="Ribonuclease H-like"/>
    <property type="match status" value="1"/>
</dbReference>
<sequence>MNDSDKLYDNSWIRDSGATDHVTPTSQFLHTNTLCPSSRKIVVANGSLATVAGIGDIHIMPTFFLKNVLHVPNLSAKLVSIKRLTHDLKCYAIFSPSYCIFQDQDTRRKIELAKEMNGLYLLESSQKMRNNVSLSFLSSSNKDAIWLYHLRLGHPSFRVLQDMFPQLFQGLDIGEFHCDICELAKQTRVSFPISYKRSSQPFQSIHSDIWGPSTIPNVSGSRWFVSLIDDCTRVTWLFLLKQKSDVGIVIPNFYSMVQNQFRVKIKSFRTDNARDYFNHILSSYFQSQGIMHEPSCVNTPQQNGVVERKNGHLLNTTRALLFQENIPKSYWGEAVPNATYMINRLPSRALDNKSPKELLNSFYPHF</sequence>
<evidence type="ECO:0000313" key="4">
    <source>
        <dbReference type="Proteomes" id="UP001630127"/>
    </source>
</evidence>
<dbReference type="InterPro" id="IPR012337">
    <property type="entry name" value="RNaseH-like_sf"/>
</dbReference>
<dbReference type="GO" id="GO:0006508">
    <property type="term" value="P:proteolysis"/>
    <property type="evidence" value="ECO:0007669"/>
    <property type="project" value="UniProtKB-KW"/>
</dbReference>
<dbReference type="PANTHER" id="PTHR42648">
    <property type="entry name" value="TRANSPOSASE, PUTATIVE-RELATED"/>
    <property type="match status" value="1"/>
</dbReference>
<dbReference type="Pfam" id="PF13976">
    <property type="entry name" value="gag_pre-integrs"/>
    <property type="match status" value="1"/>
</dbReference>
<dbReference type="InterPro" id="IPR054722">
    <property type="entry name" value="PolX-like_BBD"/>
</dbReference>
<dbReference type="GO" id="GO:0008233">
    <property type="term" value="F:peptidase activity"/>
    <property type="evidence" value="ECO:0007669"/>
    <property type="project" value="UniProtKB-KW"/>
</dbReference>
<dbReference type="PROSITE" id="PS50994">
    <property type="entry name" value="INTEGRASE"/>
    <property type="match status" value="1"/>
</dbReference>
<gene>
    <name evidence="3" type="ORF">ACH5RR_023607</name>
</gene>
<reference evidence="3 4" key="1">
    <citation type="submission" date="2024-11" db="EMBL/GenBank/DDBJ databases">
        <title>A near-complete genome assembly of Cinchona calisaya.</title>
        <authorList>
            <person name="Lian D.C."/>
            <person name="Zhao X.W."/>
            <person name="Wei L."/>
        </authorList>
    </citation>
    <scope>NUCLEOTIDE SEQUENCE [LARGE SCALE GENOMIC DNA]</scope>
    <source>
        <tissue evidence="3">Nenye</tissue>
    </source>
</reference>
<dbReference type="PANTHER" id="PTHR42648:SF31">
    <property type="entry name" value="RNA-DIRECTED DNA POLYMERASE"/>
    <property type="match status" value="1"/>
</dbReference>
<dbReference type="AlphaFoldDB" id="A0ABD2ZEL1"/>
<protein>
    <recommendedName>
        <fullName evidence="2">Integrase catalytic domain-containing protein</fullName>
    </recommendedName>
</protein>
<proteinExistence type="predicted"/>
<dbReference type="InterPro" id="IPR001584">
    <property type="entry name" value="Integrase_cat-core"/>
</dbReference>
<dbReference type="InterPro" id="IPR025724">
    <property type="entry name" value="GAG-pre-integrase_dom"/>
</dbReference>
<comment type="caution">
    <text evidence="3">The sequence shown here is derived from an EMBL/GenBank/DDBJ whole genome shotgun (WGS) entry which is preliminary data.</text>
</comment>
<keyword evidence="4" id="KW-1185">Reference proteome</keyword>
<dbReference type="Pfam" id="PF22936">
    <property type="entry name" value="Pol_BBD"/>
    <property type="match status" value="1"/>
</dbReference>
<name>A0ABD2ZEL1_9GENT</name>
<keyword evidence="1" id="KW-0645">Protease</keyword>
<dbReference type="InterPro" id="IPR036397">
    <property type="entry name" value="RNaseH_sf"/>
</dbReference>
<feature type="domain" description="Integrase catalytic" evidence="2">
    <location>
        <begin position="197"/>
        <end position="363"/>
    </location>
</feature>
<evidence type="ECO:0000256" key="1">
    <source>
        <dbReference type="ARBA" id="ARBA00022670"/>
    </source>
</evidence>
<keyword evidence="1" id="KW-0378">Hydrolase</keyword>
<accession>A0ABD2ZEL1</accession>
<organism evidence="3 4">
    <name type="scientific">Cinchona calisaya</name>
    <dbReference type="NCBI Taxonomy" id="153742"/>
    <lineage>
        <taxon>Eukaryota</taxon>
        <taxon>Viridiplantae</taxon>
        <taxon>Streptophyta</taxon>
        <taxon>Embryophyta</taxon>
        <taxon>Tracheophyta</taxon>
        <taxon>Spermatophyta</taxon>
        <taxon>Magnoliopsida</taxon>
        <taxon>eudicotyledons</taxon>
        <taxon>Gunneridae</taxon>
        <taxon>Pentapetalae</taxon>
        <taxon>asterids</taxon>
        <taxon>lamiids</taxon>
        <taxon>Gentianales</taxon>
        <taxon>Rubiaceae</taxon>
        <taxon>Cinchonoideae</taxon>
        <taxon>Cinchoneae</taxon>
        <taxon>Cinchona</taxon>
    </lineage>
</organism>
<evidence type="ECO:0000259" key="2">
    <source>
        <dbReference type="PROSITE" id="PS50994"/>
    </source>
</evidence>